<keyword evidence="8 14" id="KW-1133">Transmembrane helix</keyword>
<dbReference type="Pfam" id="PF00520">
    <property type="entry name" value="Ion_trans"/>
    <property type="match status" value="1"/>
</dbReference>
<organism evidence="16 17">
    <name type="scientific">Phytophthora citrophthora</name>
    <dbReference type="NCBI Taxonomy" id="4793"/>
    <lineage>
        <taxon>Eukaryota</taxon>
        <taxon>Sar</taxon>
        <taxon>Stramenopiles</taxon>
        <taxon>Oomycota</taxon>
        <taxon>Peronosporomycetes</taxon>
        <taxon>Peronosporales</taxon>
        <taxon>Peronosporaceae</taxon>
        <taxon>Phytophthora</taxon>
    </lineage>
</organism>
<evidence type="ECO:0000256" key="8">
    <source>
        <dbReference type="ARBA" id="ARBA00022989"/>
    </source>
</evidence>
<keyword evidence="2" id="KW-0813">Transport</keyword>
<evidence type="ECO:0000256" key="9">
    <source>
        <dbReference type="ARBA" id="ARBA00023065"/>
    </source>
</evidence>
<keyword evidence="9" id="KW-0406">Ion transport</keyword>
<feature type="transmembrane region" description="Helical" evidence="14">
    <location>
        <begin position="1103"/>
        <end position="1122"/>
    </location>
</feature>
<keyword evidence="7" id="KW-0630">Potassium</keyword>
<sequence>MRLFAVADGLLHREEPGPEAEVSTSYDVLWDVPVGLHQVHSADTNVFASVLVAPTLGSESPRTHVAYNCTTTSSLWDLQQDPNVLQMESFHSLNGDATAVATVADCEVLLNSSVDRIVVGNAFFGEEYAPSPSYFRVVNSEVVEDSARCQVRLEMEQATFAHVYPDCRIKFHSTDLTNLIQAKSTDHRKLEASSFGFVKDSKCKFDCGEEGDAENIDVDKCWAKSGLNWTEEQCTLQFYTQNSACTTKCGFEGGEKLSASQCYDCSSSDGSCTSGYNSTEDGCCRILKCEPVSDAAVTRPGKLSWNLEDDGMTVSNASYPLFQTGKCSNMSDPASNCCRITCENCFLNISVASMFADVKIVDLSYEEAIEMGLTGNANLQVALYAPNGCTLDETTRLKNTSFSIPLGETGISVDITMGLDLHRRLSLQPHGSIATIGATADLSLTSGSLKSDTFYDFQISTNTSSKLAQSSIDLEMELELLPSFQASLSVLKNLAKVGIKVDFLVFLELNSTFQFPEPFPGLSSEFLDDSSLWHGGNCQLPHYMEYHCNTGYGEVNISIPLSVKIPRIGKKSTELDITSPSSRSSYSLFSGCVATSYDVEMLLSTAINATSSLSEEEKLALQTILVWALGLTDIDPGFVNITSISSSTGEISLTLAVPPSLGEIYVNSSDFLTEIYQRARNETFARMVSDYVGLEISAPCDSGSWGTQCENVCSAENCTSGESICNAVDGTVLSCNSCEAGYWGLTCANSCQIPDGCSNARCNQTTGAQEACVTCEDGKCTDTSSASYSELSLAIFVFVGVFALHHGSNPPPGRLGALALSMLDTLLHRHTPPSPNSKSKVSPWSRRSRNSRVPTARREDRSRYEARSRQEGHSTRERNTTQLSPAGSFRRSSSVQMLQAAWSTRKLHKPSISTRSFQSSKVAVNNVDKEEAPEVVSNYVYDMPEKKVKPRSDYDDNDELESDDFDHDLDDDEEEELDDLDFEMRPFISEDEDEMAYFAHRLGGSDFKMLRRHVLHPHGRIRSIWDTITLFLTTYRLHSCLGVLIIVPFELCFDMNNAIRSNLLHLDLFIDSLFLVDILLNFNTAVEDDGKLHFSLTSIFRHYIRGWFVPELLFTIPFYAIFEWHDPEAYVKGRSASNSLFRFAVQAAWLYPAARCLRLMRVIGLPRLQRRLEYSLLISSKVSSLGSFLFVVLSLSHVFSCVFAYLAFNDDDQLELALGARVLQDSEVKTRYIAAFYWSMMTMTTVGYGDSTFGSSAYLFRAVTALSVTVKTNAGRLFSIAAMIVGGGVFAYGITNVVSLFQQLYESDTAYRRDMDQINVFMQDRMLSRALRDKVRANTFHWRKAARGENKERDRAIVERMASVIRTKVADRFCEDMMPKKMPFLAGCSAEFIHDLYLRMHVQCYLPGEDIISQGDYGSEMYFLFVGHAQVLLGLTKVALFGPNTCFGEFSIANPRKPRLATIQALDFCETHCIDREQILRVLLSHPITMRSARQLATLRSRKALTLIYESGGKSRTLLQGLAMMWRAEGVEAVLPAGVAANSLPFLQEFAVAPKIGRRSSAMSSSRTLSFGNAQLQPNHMHFQQHVEANHVLQPQPLVANPPALIPQHLAISTGSARRLSSVLDPAVALAATQGLVSAPTSSLPSPSHQRGRNGVIRLPKINTDGSIRADLPSTEKETPTIRQESPLRRRKSATNVANGISPETHSLLLREPESSQLPVDRLDSNLELLLTEIRNVASRQNDLEQQLRAMMERPQPQPQPDSLRRVPSVGMLGDRFDEQHWIDDHAPPLVRQRTHRRSLTLPHDGAATEKSSPVEKNRT</sequence>
<dbReference type="InterPro" id="IPR018490">
    <property type="entry name" value="cNMP-bd_dom_sf"/>
</dbReference>
<dbReference type="Gene3D" id="1.10.287.70">
    <property type="match status" value="1"/>
</dbReference>
<evidence type="ECO:0000256" key="14">
    <source>
        <dbReference type="SAM" id="Phobius"/>
    </source>
</evidence>
<feature type="compositionally biased region" description="Polar residues" evidence="13">
    <location>
        <begin position="880"/>
        <end position="894"/>
    </location>
</feature>
<keyword evidence="17" id="KW-1185">Reference proteome</keyword>
<gene>
    <name evidence="16" type="ORF">P3T76_011187</name>
</gene>
<dbReference type="CDD" id="cd00038">
    <property type="entry name" value="CAP_ED"/>
    <property type="match status" value="1"/>
</dbReference>
<evidence type="ECO:0000256" key="12">
    <source>
        <dbReference type="SAM" id="Coils"/>
    </source>
</evidence>
<dbReference type="SUPFAM" id="SSF51206">
    <property type="entry name" value="cAMP-binding domain-like"/>
    <property type="match status" value="1"/>
</dbReference>
<dbReference type="GO" id="GO:0005886">
    <property type="term" value="C:plasma membrane"/>
    <property type="evidence" value="ECO:0007669"/>
    <property type="project" value="TreeGrafter"/>
</dbReference>
<evidence type="ECO:0000259" key="15">
    <source>
        <dbReference type="PROSITE" id="PS50042"/>
    </source>
</evidence>
<protein>
    <submittedName>
        <fullName evidence="16">Potassium voltage-gated channel subfamily H member 7</fullName>
    </submittedName>
</protein>
<dbReference type="GO" id="GO:0042391">
    <property type="term" value="P:regulation of membrane potential"/>
    <property type="evidence" value="ECO:0007669"/>
    <property type="project" value="TreeGrafter"/>
</dbReference>
<evidence type="ECO:0000256" key="2">
    <source>
        <dbReference type="ARBA" id="ARBA00022448"/>
    </source>
</evidence>
<feature type="region of interest" description="Disordered" evidence="13">
    <location>
        <begin position="829"/>
        <end position="894"/>
    </location>
</feature>
<dbReference type="PANTHER" id="PTHR10217:SF435">
    <property type="entry name" value="POTASSIUM VOLTAGE-GATED CHANNEL PROTEIN EAG"/>
    <property type="match status" value="1"/>
</dbReference>
<feature type="compositionally biased region" description="Polar residues" evidence="13">
    <location>
        <begin position="1694"/>
        <end position="1705"/>
    </location>
</feature>
<comment type="subcellular location">
    <subcellularLocation>
        <location evidence="1">Membrane</location>
        <topology evidence="1">Multi-pass membrane protein</topology>
    </subcellularLocation>
</comment>
<feature type="compositionally biased region" description="Basic and acidic residues" evidence="13">
    <location>
        <begin position="856"/>
        <end position="879"/>
    </location>
</feature>
<dbReference type="SMART" id="SM00100">
    <property type="entry name" value="cNMP"/>
    <property type="match status" value="1"/>
</dbReference>
<accession>A0AAD9G9X8</accession>
<evidence type="ECO:0000256" key="5">
    <source>
        <dbReference type="ARBA" id="ARBA00022826"/>
    </source>
</evidence>
<evidence type="ECO:0000256" key="13">
    <source>
        <dbReference type="SAM" id="MobiDB-lite"/>
    </source>
</evidence>
<feature type="transmembrane region" description="Helical" evidence="14">
    <location>
        <begin position="1185"/>
        <end position="1208"/>
    </location>
</feature>
<dbReference type="Pfam" id="PF00027">
    <property type="entry name" value="cNMP_binding"/>
    <property type="match status" value="1"/>
</dbReference>
<evidence type="ECO:0000313" key="16">
    <source>
        <dbReference type="EMBL" id="KAK1934578.1"/>
    </source>
</evidence>
<name>A0AAD9G9X8_9STRA</name>
<dbReference type="GO" id="GO:0005249">
    <property type="term" value="F:voltage-gated potassium channel activity"/>
    <property type="evidence" value="ECO:0007669"/>
    <property type="project" value="InterPro"/>
</dbReference>
<evidence type="ECO:0000256" key="7">
    <source>
        <dbReference type="ARBA" id="ARBA00022958"/>
    </source>
</evidence>
<keyword evidence="11" id="KW-0407">Ion channel</keyword>
<evidence type="ECO:0000256" key="1">
    <source>
        <dbReference type="ARBA" id="ARBA00004141"/>
    </source>
</evidence>
<dbReference type="EMBL" id="JASMQC010000025">
    <property type="protein sequence ID" value="KAK1934578.1"/>
    <property type="molecule type" value="Genomic_DNA"/>
</dbReference>
<dbReference type="PROSITE" id="PS00888">
    <property type="entry name" value="CNMP_BINDING_1"/>
    <property type="match status" value="1"/>
</dbReference>
<dbReference type="InterPro" id="IPR005821">
    <property type="entry name" value="Ion_trans_dom"/>
</dbReference>
<evidence type="ECO:0000256" key="10">
    <source>
        <dbReference type="ARBA" id="ARBA00023136"/>
    </source>
</evidence>
<keyword evidence="12" id="KW-0175">Coiled coil</keyword>
<evidence type="ECO:0000313" key="17">
    <source>
        <dbReference type="Proteomes" id="UP001259832"/>
    </source>
</evidence>
<feature type="region of interest" description="Disordered" evidence="13">
    <location>
        <begin position="1666"/>
        <end position="1717"/>
    </location>
</feature>
<dbReference type="PANTHER" id="PTHR10217">
    <property type="entry name" value="VOLTAGE AND LIGAND GATED POTASSIUM CHANNEL"/>
    <property type="match status" value="1"/>
</dbReference>
<comment type="caution">
    <text evidence="16">The sequence shown here is derived from an EMBL/GenBank/DDBJ whole genome shotgun (WGS) entry which is preliminary data.</text>
</comment>
<keyword evidence="6" id="KW-0851">Voltage-gated channel</keyword>
<reference evidence="16" key="1">
    <citation type="submission" date="2023-08" db="EMBL/GenBank/DDBJ databases">
        <title>Reference Genome Resource for the Citrus Pathogen Phytophthora citrophthora.</title>
        <authorList>
            <person name="Moller H."/>
            <person name="Coetzee B."/>
            <person name="Rose L.J."/>
            <person name="Van Niekerk J.M."/>
        </authorList>
    </citation>
    <scope>NUCLEOTIDE SEQUENCE</scope>
    <source>
        <strain evidence="16">STE-U-9442</strain>
    </source>
</reference>
<keyword evidence="10 14" id="KW-0472">Membrane</keyword>
<feature type="domain" description="Cyclic nucleotide-binding" evidence="15">
    <location>
        <begin position="1384"/>
        <end position="1483"/>
    </location>
</feature>
<dbReference type="PRINTS" id="PR01463">
    <property type="entry name" value="EAGCHANLFMLY"/>
</dbReference>
<feature type="compositionally biased region" description="Low complexity" evidence="13">
    <location>
        <begin position="836"/>
        <end position="845"/>
    </location>
</feature>
<evidence type="ECO:0000256" key="6">
    <source>
        <dbReference type="ARBA" id="ARBA00022882"/>
    </source>
</evidence>
<dbReference type="Gene3D" id="2.60.120.10">
    <property type="entry name" value="Jelly Rolls"/>
    <property type="match status" value="1"/>
</dbReference>
<dbReference type="Proteomes" id="UP001259832">
    <property type="component" value="Unassembled WGS sequence"/>
</dbReference>
<keyword evidence="5" id="KW-0631">Potassium channel</keyword>
<dbReference type="InterPro" id="IPR050818">
    <property type="entry name" value="KCNH_animal-type"/>
</dbReference>
<keyword evidence="3" id="KW-0633">Potassium transport</keyword>
<dbReference type="PROSITE" id="PS50042">
    <property type="entry name" value="CNMP_BINDING_3"/>
    <property type="match status" value="1"/>
</dbReference>
<feature type="region of interest" description="Disordered" evidence="13">
    <location>
        <begin position="947"/>
        <end position="970"/>
    </location>
</feature>
<keyword evidence="4 14" id="KW-0812">Transmembrane</keyword>
<proteinExistence type="predicted"/>
<dbReference type="InterPro" id="IPR014710">
    <property type="entry name" value="RmlC-like_jellyroll"/>
</dbReference>
<feature type="transmembrane region" description="Helical" evidence="14">
    <location>
        <begin position="1277"/>
        <end position="1294"/>
    </location>
</feature>
<feature type="region of interest" description="Disordered" evidence="13">
    <location>
        <begin position="1784"/>
        <end position="1820"/>
    </location>
</feature>
<dbReference type="InterPro" id="IPR003938">
    <property type="entry name" value="K_chnl_volt-dep_EAG/ELK/ERG"/>
</dbReference>
<evidence type="ECO:0000256" key="4">
    <source>
        <dbReference type="ARBA" id="ARBA00022692"/>
    </source>
</evidence>
<dbReference type="InterPro" id="IPR018488">
    <property type="entry name" value="cNMP-bd_CS"/>
</dbReference>
<evidence type="ECO:0000256" key="3">
    <source>
        <dbReference type="ARBA" id="ARBA00022538"/>
    </source>
</evidence>
<dbReference type="InterPro" id="IPR000595">
    <property type="entry name" value="cNMP-bd_dom"/>
</dbReference>
<feature type="compositionally biased region" description="Acidic residues" evidence="13">
    <location>
        <begin position="955"/>
        <end position="970"/>
    </location>
</feature>
<dbReference type="SUPFAM" id="SSF81324">
    <property type="entry name" value="Voltage-gated potassium channels"/>
    <property type="match status" value="1"/>
</dbReference>
<dbReference type="GO" id="GO:0034702">
    <property type="term" value="C:monoatomic ion channel complex"/>
    <property type="evidence" value="ECO:0007669"/>
    <property type="project" value="UniProtKB-KW"/>
</dbReference>
<feature type="coiled-coil region" evidence="12">
    <location>
        <begin position="1727"/>
        <end position="1754"/>
    </location>
</feature>
<evidence type="ECO:0000256" key="11">
    <source>
        <dbReference type="ARBA" id="ARBA00023303"/>
    </source>
</evidence>